<protein>
    <submittedName>
        <fullName evidence="2">Flavodoxin</fullName>
    </submittedName>
</protein>
<feature type="domain" description="Flavodoxin" evidence="1">
    <location>
        <begin position="5"/>
        <end position="143"/>
    </location>
</feature>
<dbReference type="GO" id="GO:0006783">
    <property type="term" value="P:heme biosynthetic process"/>
    <property type="evidence" value="ECO:0007669"/>
    <property type="project" value="TreeGrafter"/>
</dbReference>
<dbReference type="SUPFAM" id="SSF52218">
    <property type="entry name" value="Flavoproteins"/>
    <property type="match status" value="1"/>
</dbReference>
<accession>W0FM51</accession>
<dbReference type="InterPro" id="IPR029039">
    <property type="entry name" value="Flavoprotein-like_sf"/>
</dbReference>
<dbReference type="Gene3D" id="3.40.50.360">
    <property type="match status" value="1"/>
</dbReference>
<dbReference type="InterPro" id="IPR026816">
    <property type="entry name" value="Flavodoxin_dom"/>
</dbReference>
<proteinExistence type="predicted"/>
<dbReference type="PANTHER" id="PTHR38030:SF2">
    <property type="entry name" value="PROTOPORPHYRINOGEN IX DEHYDROGENASE [QUINONE]"/>
    <property type="match status" value="1"/>
</dbReference>
<dbReference type="InterPro" id="IPR052200">
    <property type="entry name" value="Protoporphyrinogen_IX_DH"/>
</dbReference>
<dbReference type="GO" id="GO:0010181">
    <property type="term" value="F:FMN binding"/>
    <property type="evidence" value="ECO:0007669"/>
    <property type="project" value="TreeGrafter"/>
</dbReference>
<evidence type="ECO:0000259" key="1">
    <source>
        <dbReference type="Pfam" id="PF12724"/>
    </source>
</evidence>
<sequence>MKKTLVICSSQTGFTRKYAHWLAEETGADLLEQKEAAKKEDSFFEAYQAIVYGGWVMAGKVMKSDWFLGKAQSWKDKRLAIFAVGASPMESPDIEKALQQLLTEEQKQYIRAFYCPGGLNYDAMKLPSRLAMKMLASVKGRKNATEDEKKMAAMISSSYDLSDRKYLEPVAAYLG</sequence>
<dbReference type="Pfam" id="PF12724">
    <property type="entry name" value="Flavodoxin_5"/>
    <property type="match status" value="1"/>
</dbReference>
<evidence type="ECO:0000313" key="2">
    <source>
        <dbReference type="EMBL" id="AHF23847.1"/>
    </source>
</evidence>
<reference evidence="2" key="1">
    <citation type="journal article" date="2013" name="PLoS ONE">
        <title>Metagenomic insights into the carbohydrate-active enzymes carried by the microorganisms adhering to solid digesta in the rumen of cows.</title>
        <authorList>
            <person name="Wang L."/>
            <person name="Hatem A."/>
            <person name="Catalyurek U.V."/>
            <person name="Morrison M."/>
            <person name="Yu Z."/>
        </authorList>
    </citation>
    <scope>NUCLEOTIDE SEQUENCE</scope>
</reference>
<organism evidence="2">
    <name type="scientific">uncultured bacterium Contig15</name>
    <dbReference type="NCBI Taxonomy" id="1393441"/>
    <lineage>
        <taxon>Bacteria</taxon>
        <taxon>environmental samples</taxon>
    </lineage>
</organism>
<name>W0FM51_9BACT</name>
<dbReference type="AlphaFoldDB" id="W0FM51"/>
<dbReference type="GO" id="GO:0070819">
    <property type="term" value="F:menaquinone-dependent protoporphyrinogen oxidase activity"/>
    <property type="evidence" value="ECO:0007669"/>
    <property type="project" value="TreeGrafter"/>
</dbReference>
<dbReference type="EMBL" id="KC246777">
    <property type="protein sequence ID" value="AHF23847.1"/>
    <property type="molecule type" value="Genomic_DNA"/>
</dbReference>
<dbReference type="PANTHER" id="PTHR38030">
    <property type="entry name" value="PROTOPORPHYRINOGEN IX DEHYDROGENASE [MENAQUINONE]"/>
    <property type="match status" value="1"/>
</dbReference>